<dbReference type="EMBL" id="CAMXCT030005724">
    <property type="protein sequence ID" value="CAL4800441.1"/>
    <property type="molecule type" value="Genomic_DNA"/>
</dbReference>
<gene>
    <name evidence="3" type="ORF">C1SCF055_LOCUS38125</name>
</gene>
<evidence type="ECO:0000313" key="3">
    <source>
        <dbReference type="EMBL" id="CAI4013129.1"/>
    </source>
</evidence>
<dbReference type="Gene3D" id="3.30.70.330">
    <property type="match status" value="1"/>
</dbReference>
<feature type="region of interest" description="Disordered" evidence="1">
    <location>
        <begin position="1"/>
        <end position="36"/>
    </location>
</feature>
<organism evidence="3">
    <name type="scientific">Cladocopium goreaui</name>
    <dbReference type="NCBI Taxonomy" id="2562237"/>
    <lineage>
        <taxon>Eukaryota</taxon>
        <taxon>Sar</taxon>
        <taxon>Alveolata</taxon>
        <taxon>Dinophyceae</taxon>
        <taxon>Suessiales</taxon>
        <taxon>Symbiodiniaceae</taxon>
        <taxon>Cladocopium</taxon>
    </lineage>
</organism>
<keyword evidence="5" id="KW-1185">Reference proteome</keyword>
<feature type="compositionally biased region" description="Low complexity" evidence="1">
    <location>
        <begin position="15"/>
        <end position="36"/>
    </location>
</feature>
<proteinExistence type="predicted"/>
<reference evidence="3" key="1">
    <citation type="submission" date="2022-10" db="EMBL/GenBank/DDBJ databases">
        <authorList>
            <person name="Chen Y."/>
            <person name="Dougan E. K."/>
            <person name="Chan C."/>
            <person name="Rhodes N."/>
            <person name="Thang M."/>
        </authorList>
    </citation>
    <scope>NUCLEOTIDE SEQUENCE</scope>
</reference>
<reference evidence="4" key="2">
    <citation type="submission" date="2024-04" db="EMBL/GenBank/DDBJ databases">
        <authorList>
            <person name="Chen Y."/>
            <person name="Shah S."/>
            <person name="Dougan E. K."/>
            <person name="Thang M."/>
            <person name="Chan C."/>
        </authorList>
    </citation>
    <scope>NUCLEOTIDE SEQUENCE [LARGE SCALE GENOMIC DNA]</scope>
</reference>
<dbReference type="InterPro" id="IPR035979">
    <property type="entry name" value="RBD_domain_sf"/>
</dbReference>
<evidence type="ECO:0000259" key="2">
    <source>
        <dbReference type="Pfam" id="PF00076"/>
    </source>
</evidence>
<protein>
    <recommendedName>
        <fullName evidence="2">RRM domain-containing protein</fullName>
    </recommendedName>
</protein>
<feature type="domain" description="RRM" evidence="2">
    <location>
        <begin position="70"/>
        <end position="101"/>
    </location>
</feature>
<name>A0A9P1DQ01_9DINO</name>
<evidence type="ECO:0000256" key="1">
    <source>
        <dbReference type="SAM" id="MobiDB-lite"/>
    </source>
</evidence>
<dbReference type="InterPro" id="IPR000504">
    <property type="entry name" value="RRM_dom"/>
</dbReference>
<comment type="caution">
    <text evidence="3">The sequence shown here is derived from an EMBL/GenBank/DDBJ whole genome shotgun (WGS) entry which is preliminary data.</text>
</comment>
<dbReference type="Proteomes" id="UP001152797">
    <property type="component" value="Unassembled WGS sequence"/>
</dbReference>
<dbReference type="EMBL" id="CAMXCT010005724">
    <property type="protein sequence ID" value="CAI4013129.1"/>
    <property type="molecule type" value="Genomic_DNA"/>
</dbReference>
<sequence>MGASQSQEADGAGGTSPTKSPTKAAAAPTGGSKMNSDAAAFLPAASAATVPTAMGGGEKAKKEAPTGSQICVRNLSKDAKEEDLRKEFEGFGKITDVSLKTLKFLGSLAVSSYWKTKEVEQELEMV</sequence>
<accession>A0A9P1DQ01</accession>
<evidence type="ECO:0000313" key="4">
    <source>
        <dbReference type="EMBL" id="CAL1166504.1"/>
    </source>
</evidence>
<dbReference type="SUPFAM" id="SSF54928">
    <property type="entry name" value="RNA-binding domain, RBD"/>
    <property type="match status" value="1"/>
</dbReference>
<evidence type="ECO:0000313" key="5">
    <source>
        <dbReference type="Proteomes" id="UP001152797"/>
    </source>
</evidence>
<dbReference type="EMBL" id="CAMXCT020005724">
    <property type="protein sequence ID" value="CAL1166504.1"/>
    <property type="molecule type" value="Genomic_DNA"/>
</dbReference>
<dbReference type="OrthoDB" id="639027at2759"/>
<dbReference type="InterPro" id="IPR012677">
    <property type="entry name" value="Nucleotide-bd_a/b_plait_sf"/>
</dbReference>
<dbReference type="Pfam" id="PF00076">
    <property type="entry name" value="RRM_1"/>
    <property type="match status" value="1"/>
</dbReference>
<dbReference type="GO" id="GO:0003723">
    <property type="term" value="F:RNA binding"/>
    <property type="evidence" value="ECO:0007669"/>
    <property type="project" value="InterPro"/>
</dbReference>
<dbReference type="AlphaFoldDB" id="A0A9P1DQ01"/>